<evidence type="ECO:0000313" key="3">
    <source>
        <dbReference type="Proteomes" id="UP001163046"/>
    </source>
</evidence>
<dbReference type="AlphaFoldDB" id="A0A9X0CQ78"/>
<dbReference type="PANTHER" id="PTHR15600:SF42">
    <property type="entry name" value="SACSIN"/>
    <property type="match status" value="1"/>
</dbReference>
<dbReference type="EMBL" id="MU826922">
    <property type="protein sequence ID" value="KAJ7369509.1"/>
    <property type="molecule type" value="Genomic_DNA"/>
</dbReference>
<accession>A0A9X0CQ78</accession>
<sequence>MGFEWMAVQKLAAAAMGVLFKDPQKGPKTFSLDPVSKWPILPTKLKMLAPVSKGKVILDLTPSDSWSPGQKRVVTLLSKLNCHEVDVELIRCDGKRDVSPILKRYLSYPNSSQDVLKVLDHLMNEADISGCLSEDEMLSMLQFLQEDVTSLKGNSIFTSIVKRLPFFKTFHGTYVSLENIGFVYVIPKGLPTEESDVWMTGNNCVFLAAAPTLDRLYKELLGVGDKTHTDCYINFIFPQFPNLKQTTRMLHLHHVRRFLLAPYSNEDQHPRIINSLKSLAFIPDANGTPRTASHFYDPGVKVFAVMLPREQKPPEPFDENSGWLDLLRKVGLKQEVNKDQFLEFSKKVAKQAENVSKKTYSALEKQSRTLVTHLLNNKALHDVTYIRELSTLKFVAPSKASDELISLHRQHLCPREDIPFTRFHGSIPDTHERLVWTSASLLPCWAVPSTEVLKLKTLEFSRNPPSIRSSLMSQNYRKATQDLSSCQKSDSLDACSPVCHEIGKRLSDISCILVEDGRVFVRCDQLAFHLDEQLPPYLYKVPREYGSFEHLFKRLGAMEEATPAQFAKLLSCLKESCQDKKMHANELNVLKHAVFGLFFTLKAIQDRSGDDQQDNPLAEIETLYLPSSGQKLHLSTNLVLFDCPQHTSRIPRSMYEFLDELRKYDLTFVTPEQIVHLLPVHLKMQSLASLVREDLHPECRDKKCQADVEKKCQTTNHLRQVLFSPQLVDGIIRILKFQFQKAKLTEDVRNNVRSFQKELSISCMEVLSTELVENGSNTSIPDSRRPKHMGCFVEREENGRKHIFIKHGVEPSNVRRVLCREINQLTGCYIDKESWLHFAEILECKSPDNISSILDNAGVSQDAEAADTPSLEPELGSVIPEELHELLVQFDDFYFRPGEFVAFESEDSTEEEPKYIYAKILHKLTTSHPSKPKKDKTKRKQKGESNLLSRYRIDIGHEKKDVDVLDLYKIKRPQQIHEDEDGMEEEPVSDSMELVPCAGSSGQSAGEARAKSSTSSRGAAAEPPKPRTLEDALKKCEKLWPKFGNFQKTYGRRRLNVCTSDGILTRTWTCKTLQMKL</sequence>
<protein>
    <submittedName>
        <fullName evidence="2">Uncharacterized protein</fullName>
    </submittedName>
</protein>
<dbReference type="OrthoDB" id="1262810at2759"/>
<evidence type="ECO:0000256" key="1">
    <source>
        <dbReference type="SAM" id="MobiDB-lite"/>
    </source>
</evidence>
<keyword evidence="3" id="KW-1185">Reference proteome</keyword>
<feature type="region of interest" description="Disordered" evidence="1">
    <location>
        <begin position="975"/>
        <end position="1028"/>
    </location>
</feature>
<feature type="compositionally biased region" description="Acidic residues" evidence="1">
    <location>
        <begin position="978"/>
        <end position="988"/>
    </location>
</feature>
<gene>
    <name evidence="2" type="ORF">OS493_038428</name>
</gene>
<evidence type="ECO:0000313" key="2">
    <source>
        <dbReference type="EMBL" id="KAJ7369509.1"/>
    </source>
</evidence>
<reference evidence="2" key="1">
    <citation type="submission" date="2023-01" db="EMBL/GenBank/DDBJ databases">
        <title>Genome assembly of the deep-sea coral Lophelia pertusa.</title>
        <authorList>
            <person name="Herrera S."/>
            <person name="Cordes E."/>
        </authorList>
    </citation>
    <scope>NUCLEOTIDE SEQUENCE</scope>
    <source>
        <strain evidence="2">USNM1676648</strain>
        <tissue evidence="2">Polyp</tissue>
    </source>
</reference>
<feature type="region of interest" description="Disordered" evidence="1">
    <location>
        <begin position="927"/>
        <end position="950"/>
    </location>
</feature>
<dbReference type="PANTHER" id="PTHR15600">
    <property type="entry name" value="SACSIN"/>
    <property type="match status" value="1"/>
</dbReference>
<organism evidence="2 3">
    <name type="scientific">Desmophyllum pertusum</name>
    <dbReference type="NCBI Taxonomy" id="174260"/>
    <lineage>
        <taxon>Eukaryota</taxon>
        <taxon>Metazoa</taxon>
        <taxon>Cnidaria</taxon>
        <taxon>Anthozoa</taxon>
        <taxon>Hexacorallia</taxon>
        <taxon>Scleractinia</taxon>
        <taxon>Caryophylliina</taxon>
        <taxon>Caryophylliidae</taxon>
        <taxon>Desmophyllum</taxon>
    </lineage>
</organism>
<dbReference type="GO" id="GO:0030544">
    <property type="term" value="F:Hsp70 protein binding"/>
    <property type="evidence" value="ECO:0007669"/>
    <property type="project" value="TreeGrafter"/>
</dbReference>
<proteinExistence type="predicted"/>
<dbReference type="Proteomes" id="UP001163046">
    <property type="component" value="Unassembled WGS sequence"/>
</dbReference>
<feature type="compositionally biased region" description="Basic residues" evidence="1">
    <location>
        <begin position="930"/>
        <end position="941"/>
    </location>
</feature>
<dbReference type="InterPro" id="IPR052972">
    <property type="entry name" value="Sacsin_chaperone_reg"/>
</dbReference>
<name>A0A9X0CQ78_9CNID</name>
<comment type="caution">
    <text evidence="2">The sequence shown here is derived from an EMBL/GenBank/DDBJ whole genome shotgun (WGS) entry which is preliminary data.</text>
</comment>